<feature type="domain" description="FecR protein" evidence="2">
    <location>
        <begin position="107"/>
        <end position="194"/>
    </location>
</feature>
<evidence type="ECO:0000259" key="3">
    <source>
        <dbReference type="Pfam" id="PF16220"/>
    </source>
</evidence>
<protein>
    <submittedName>
        <fullName evidence="4">Uncharacterized protein</fullName>
    </submittedName>
</protein>
<dbReference type="OrthoDB" id="7492241at2"/>
<name>A0A0A7PMY5_9SPHN</name>
<gene>
    <name evidence="4" type="ORF">SKP52_23115</name>
</gene>
<dbReference type="Pfam" id="PF16220">
    <property type="entry name" value="DUF4880"/>
    <property type="match status" value="1"/>
</dbReference>
<feature type="domain" description="FecR N-terminal" evidence="3">
    <location>
        <begin position="7"/>
        <end position="44"/>
    </location>
</feature>
<proteinExistence type="predicted"/>
<dbReference type="Gene3D" id="2.60.120.1440">
    <property type="match status" value="1"/>
</dbReference>
<organism evidence="4 5">
    <name type="scientific">Sphingopyxis fribergensis</name>
    <dbReference type="NCBI Taxonomy" id="1515612"/>
    <lineage>
        <taxon>Bacteria</taxon>
        <taxon>Pseudomonadati</taxon>
        <taxon>Pseudomonadota</taxon>
        <taxon>Alphaproteobacteria</taxon>
        <taxon>Sphingomonadales</taxon>
        <taxon>Sphingomonadaceae</taxon>
        <taxon>Sphingopyxis</taxon>
    </lineage>
</organism>
<evidence type="ECO:0000256" key="1">
    <source>
        <dbReference type="SAM" id="Phobius"/>
    </source>
</evidence>
<dbReference type="GO" id="GO:0016989">
    <property type="term" value="F:sigma factor antagonist activity"/>
    <property type="evidence" value="ECO:0007669"/>
    <property type="project" value="TreeGrafter"/>
</dbReference>
<reference evidence="4 5" key="1">
    <citation type="journal article" date="2015" name="Int. J. Syst. Evol. Microbiol.">
        <title>Description of Sphingopyxis fribergensis sp. nov. - a soil bacterium with the ability to degrade styrene and phenylacetic acid.</title>
        <authorList>
            <person name="Oelschlagel M."/>
            <person name="Ruckert C."/>
            <person name="Kalinowski J."/>
            <person name="Schmidt G."/>
            <person name="Schlomann M."/>
            <person name="Tischler D."/>
        </authorList>
    </citation>
    <scope>NUCLEOTIDE SEQUENCE [LARGE SCALE GENOMIC DNA]</scope>
    <source>
        <strain evidence="4 5">Kp5.2</strain>
    </source>
</reference>
<dbReference type="STRING" id="1515612.SKP52_23115"/>
<dbReference type="Proteomes" id="UP000030907">
    <property type="component" value="Chromosome"/>
</dbReference>
<evidence type="ECO:0000259" key="2">
    <source>
        <dbReference type="Pfam" id="PF04773"/>
    </source>
</evidence>
<dbReference type="InterPro" id="IPR032623">
    <property type="entry name" value="FecR_N"/>
</dbReference>
<dbReference type="PIRSF" id="PIRSF018266">
    <property type="entry name" value="FecR"/>
    <property type="match status" value="1"/>
</dbReference>
<keyword evidence="5" id="KW-1185">Reference proteome</keyword>
<feature type="transmembrane region" description="Helical" evidence="1">
    <location>
        <begin position="76"/>
        <end position="95"/>
    </location>
</feature>
<dbReference type="Pfam" id="PF04773">
    <property type="entry name" value="FecR"/>
    <property type="match status" value="1"/>
</dbReference>
<dbReference type="HOGENOM" id="CLU_050192_0_1_5"/>
<accession>A0A0A7PMY5</accession>
<dbReference type="PANTHER" id="PTHR30273:SF2">
    <property type="entry name" value="PROTEIN FECR"/>
    <property type="match status" value="1"/>
</dbReference>
<dbReference type="RefSeq" id="WP_052181960.1">
    <property type="nucleotide sequence ID" value="NZ_CP009122.1"/>
</dbReference>
<dbReference type="EMBL" id="CP009122">
    <property type="protein sequence ID" value="AJA11466.1"/>
    <property type="molecule type" value="Genomic_DNA"/>
</dbReference>
<evidence type="ECO:0000313" key="5">
    <source>
        <dbReference type="Proteomes" id="UP000030907"/>
    </source>
</evidence>
<dbReference type="InterPro" id="IPR006860">
    <property type="entry name" value="FecR"/>
</dbReference>
<sequence length="306" mass="33240">MSRAESEATAWLDKMMGPDADQHRAAFDEWLAKPDNAKAYDEARDNWNWSAAMSPSRIEADVRADAREREPGGRRWAFATILAAVIAVGFAWYLVGRDSDQPIIATNSAQGESQLADGTRVTLMDGARIETRFSDGERRVILYDGRARFEVAHDASRPFLVEAGDSVTRALGTIFEVDLRADVPRIALVEGSVEVRRLEGGKALRLRPGERAEVRSTGPQTIKSEEANAPAKSLWADNLPLGAILDRAGRENGVKISLADPALASLQVTGRFDMTDARKLALKLGAALDLKVEFGANGPILGAKSE</sequence>
<keyword evidence="1" id="KW-1133">Transmembrane helix</keyword>
<keyword evidence="1" id="KW-0812">Transmembrane</keyword>
<dbReference type="AlphaFoldDB" id="A0A0A7PMY5"/>
<dbReference type="PANTHER" id="PTHR30273">
    <property type="entry name" value="PERIPLASMIC SIGNAL SENSOR AND SIGMA FACTOR ACTIVATOR FECR-RELATED"/>
    <property type="match status" value="1"/>
</dbReference>
<dbReference type="InterPro" id="IPR012373">
    <property type="entry name" value="Ferrdict_sens_TM"/>
</dbReference>
<evidence type="ECO:0000313" key="4">
    <source>
        <dbReference type="EMBL" id="AJA11466.1"/>
    </source>
</evidence>
<keyword evidence="1" id="KW-0472">Membrane</keyword>
<dbReference type="KEGG" id="sphk:SKP52_23115"/>